<proteinExistence type="predicted"/>
<organism evidence="1">
    <name type="scientific">freshwater metagenome</name>
    <dbReference type="NCBI Taxonomy" id="449393"/>
    <lineage>
        <taxon>unclassified sequences</taxon>
        <taxon>metagenomes</taxon>
        <taxon>ecological metagenomes</taxon>
    </lineage>
</organism>
<dbReference type="EMBL" id="CAFBON010000165">
    <property type="protein sequence ID" value="CAB4997244.1"/>
    <property type="molecule type" value="Genomic_DNA"/>
</dbReference>
<name>A0A6J7P5E1_9ZZZZ</name>
<gene>
    <name evidence="1" type="ORF">UFOPK3954_01530</name>
</gene>
<dbReference type="AlphaFoldDB" id="A0A6J7P5E1"/>
<sequence>MVRPDLKVRGLPIRPRLGFFCNSMSIRGMATNTGNHFKNRHGWLIRTPMRKSTLPSAPTSAENRPLLIVAIEHLHHRAT</sequence>
<protein>
    <submittedName>
        <fullName evidence="1">Unannotated protein</fullName>
    </submittedName>
</protein>
<reference evidence="1" key="1">
    <citation type="submission" date="2020-05" db="EMBL/GenBank/DDBJ databases">
        <authorList>
            <person name="Chiriac C."/>
            <person name="Salcher M."/>
            <person name="Ghai R."/>
            <person name="Kavagutti S V."/>
        </authorList>
    </citation>
    <scope>NUCLEOTIDE SEQUENCE</scope>
</reference>
<accession>A0A6J7P5E1</accession>
<evidence type="ECO:0000313" key="1">
    <source>
        <dbReference type="EMBL" id="CAB4997244.1"/>
    </source>
</evidence>